<dbReference type="EMBL" id="CP026377">
    <property type="protein sequence ID" value="AUX92053.1"/>
    <property type="molecule type" value="Genomic_DNA"/>
</dbReference>
<evidence type="ECO:0000313" key="12">
    <source>
        <dbReference type="EMBL" id="AUX92053.1"/>
    </source>
</evidence>
<protein>
    <recommendedName>
        <fullName evidence="5 10">Carbonic anhydrase</fullName>
        <ecNumber evidence="4 10">4.2.1.1</ecNumber>
    </recommendedName>
</protein>
<dbReference type="PROSITE" id="PS51144">
    <property type="entry name" value="ALPHA_CA_2"/>
    <property type="match status" value="1"/>
</dbReference>
<dbReference type="AlphaFoldDB" id="A0A1X1DWJ2"/>
<proteinExistence type="inferred from homology"/>
<dbReference type="CDD" id="cd03124">
    <property type="entry name" value="alpha_CA_prokaryotic_like"/>
    <property type="match status" value="1"/>
</dbReference>
<dbReference type="PANTHER" id="PTHR18952:SF265">
    <property type="entry name" value="CARBONIC ANHYDRASE"/>
    <property type="match status" value="1"/>
</dbReference>
<dbReference type="KEGG" id="pgz:C2E15_02345"/>
<dbReference type="SUPFAM" id="SSF51069">
    <property type="entry name" value="Carbonic anhydrase"/>
    <property type="match status" value="1"/>
</dbReference>
<reference evidence="12 13" key="1">
    <citation type="submission" date="2018-01" db="EMBL/GenBank/DDBJ databases">
        <title>Complete and assembled Genome of Pantoea gaviniae DSM22758T.</title>
        <authorList>
            <person name="Stevens M.J.A."/>
            <person name="Zurfluh K."/>
            <person name="Stephan R."/>
        </authorList>
    </citation>
    <scope>NUCLEOTIDE SEQUENCE [LARGE SCALE GENOMIC DNA]</scope>
    <source>
        <strain evidence="12 13">DSM 22758</strain>
    </source>
</reference>
<comment type="function">
    <text evidence="2 10">Reversible hydration of carbon dioxide.</text>
</comment>
<dbReference type="Pfam" id="PF00194">
    <property type="entry name" value="Carb_anhydrase"/>
    <property type="match status" value="1"/>
</dbReference>
<keyword evidence="10" id="KW-0732">Signal</keyword>
<feature type="domain" description="Alpha-carbonic anhydrase" evidence="11">
    <location>
        <begin position="23"/>
        <end position="244"/>
    </location>
</feature>
<evidence type="ECO:0000256" key="8">
    <source>
        <dbReference type="ARBA" id="ARBA00023239"/>
    </source>
</evidence>
<feature type="chain" id="PRO_5012778153" description="Carbonic anhydrase" evidence="10">
    <location>
        <begin position="22"/>
        <end position="244"/>
    </location>
</feature>
<dbReference type="InterPro" id="IPR023561">
    <property type="entry name" value="Carbonic_anhydrase_a-class"/>
</dbReference>
<evidence type="ECO:0000256" key="6">
    <source>
        <dbReference type="ARBA" id="ARBA00022723"/>
    </source>
</evidence>
<evidence type="ECO:0000256" key="9">
    <source>
        <dbReference type="ARBA" id="ARBA00048348"/>
    </source>
</evidence>
<evidence type="ECO:0000256" key="5">
    <source>
        <dbReference type="ARBA" id="ARBA00014628"/>
    </source>
</evidence>
<evidence type="ECO:0000256" key="1">
    <source>
        <dbReference type="ARBA" id="ARBA00001947"/>
    </source>
</evidence>
<evidence type="ECO:0000256" key="7">
    <source>
        <dbReference type="ARBA" id="ARBA00022833"/>
    </source>
</evidence>
<dbReference type="GO" id="GO:0008270">
    <property type="term" value="F:zinc ion binding"/>
    <property type="evidence" value="ECO:0007669"/>
    <property type="project" value="UniProtKB-UniRule"/>
</dbReference>
<dbReference type="InterPro" id="IPR018338">
    <property type="entry name" value="Carbonic_anhydrase_a-class_CS"/>
</dbReference>
<name>A0A1X1DWJ2_9GAMM</name>
<accession>A0A1X1DWJ2</accession>
<dbReference type="Gene3D" id="3.10.200.10">
    <property type="entry name" value="Alpha carbonic anhydrase"/>
    <property type="match status" value="1"/>
</dbReference>
<organism evidence="12 13">
    <name type="scientific">Mixta gaviniae</name>
    <dbReference type="NCBI Taxonomy" id="665914"/>
    <lineage>
        <taxon>Bacteria</taxon>
        <taxon>Pseudomonadati</taxon>
        <taxon>Pseudomonadota</taxon>
        <taxon>Gammaproteobacteria</taxon>
        <taxon>Enterobacterales</taxon>
        <taxon>Erwiniaceae</taxon>
        <taxon>Mixta</taxon>
    </lineage>
</organism>
<evidence type="ECO:0000256" key="3">
    <source>
        <dbReference type="ARBA" id="ARBA00010718"/>
    </source>
</evidence>
<dbReference type="RefSeq" id="WP_104955963.1">
    <property type="nucleotide sequence ID" value="NZ_CP026377.1"/>
</dbReference>
<gene>
    <name evidence="12" type="ORF">C2E15_02345</name>
</gene>
<evidence type="ECO:0000256" key="4">
    <source>
        <dbReference type="ARBA" id="ARBA00012925"/>
    </source>
</evidence>
<dbReference type="InterPro" id="IPR001148">
    <property type="entry name" value="CA_dom"/>
</dbReference>
<dbReference type="Proteomes" id="UP000238365">
    <property type="component" value="Chromosome"/>
</dbReference>
<keyword evidence="13" id="KW-1185">Reference proteome</keyword>
<dbReference type="PROSITE" id="PS00162">
    <property type="entry name" value="ALPHA_CA_1"/>
    <property type="match status" value="1"/>
</dbReference>
<dbReference type="InterPro" id="IPR036398">
    <property type="entry name" value="CA_dom_sf"/>
</dbReference>
<feature type="signal peptide" evidence="10">
    <location>
        <begin position="1"/>
        <end position="21"/>
    </location>
</feature>
<evidence type="ECO:0000313" key="13">
    <source>
        <dbReference type="Proteomes" id="UP000238365"/>
    </source>
</evidence>
<evidence type="ECO:0000256" key="2">
    <source>
        <dbReference type="ARBA" id="ARBA00002904"/>
    </source>
</evidence>
<keyword evidence="8 10" id="KW-0456">Lyase</keyword>
<dbReference type="OrthoDB" id="5327615at2"/>
<comment type="catalytic activity">
    <reaction evidence="9 10">
        <text>hydrogencarbonate + H(+) = CO2 + H2O</text>
        <dbReference type="Rhea" id="RHEA:10748"/>
        <dbReference type="ChEBI" id="CHEBI:15377"/>
        <dbReference type="ChEBI" id="CHEBI:15378"/>
        <dbReference type="ChEBI" id="CHEBI:16526"/>
        <dbReference type="ChEBI" id="CHEBI:17544"/>
        <dbReference type="EC" id="4.2.1.1"/>
    </reaction>
</comment>
<keyword evidence="6 10" id="KW-0479">Metal-binding</keyword>
<comment type="similarity">
    <text evidence="3 10">Belongs to the alpha-carbonic anhydrase family.</text>
</comment>
<sequence>MQTTPTALLALVLACTAPALAEEQWSYEGRAAPPHWGELSERWQTCSKGMYQSPVDIQHPIAGHLPPLQLSFYPRAKSIVNNGHTVQVTVEDEEDFLLDDQRWTLKQFHFHVPSENHIQGRGFPLEIHFVHANAHGELAVVAVMAVAGAANPALESILGALPPPRDPPQKLQQKLLLTQLYPGDRHYYRFSGSLTTPPCSEGVIWLVMKQPIAASAAQLARFATALAHANNRPLQPLHGRQIVE</sequence>
<evidence type="ECO:0000259" key="11">
    <source>
        <dbReference type="PROSITE" id="PS51144"/>
    </source>
</evidence>
<comment type="cofactor">
    <cofactor evidence="1 10">
        <name>Zn(2+)</name>
        <dbReference type="ChEBI" id="CHEBI:29105"/>
    </cofactor>
</comment>
<dbReference type="SMART" id="SM01057">
    <property type="entry name" value="Carb_anhydrase"/>
    <property type="match status" value="1"/>
</dbReference>
<dbReference type="InterPro" id="IPR041891">
    <property type="entry name" value="Alpha_CA_prokaryot-like"/>
</dbReference>
<dbReference type="PANTHER" id="PTHR18952">
    <property type="entry name" value="CARBONIC ANHYDRASE"/>
    <property type="match status" value="1"/>
</dbReference>
<keyword evidence="7 10" id="KW-0862">Zinc</keyword>
<evidence type="ECO:0000256" key="10">
    <source>
        <dbReference type="RuleBase" id="RU367011"/>
    </source>
</evidence>
<dbReference type="EC" id="4.2.1.1" evidence="4 10"/>
<dbReference type="GO" id="GO:0004089">
    <property type="term" value="F:carbonate dehydratase activity"/>
    <property type="evidence" value="ECO:0007669"/>
    <property type="project" value="UniProtKB-UniRule"/>
</dbReference>